<accession>A0AAD9RZT0</accession>
<evidence type="ECO:0000313" key="3">
    <source>
        <dbReference type="Proteomes" id="UP001258017"/>
    </source>
</evidence>
<protein>
    <recommendedName>
        <fullName evidence="4">MYCBP-associated protein</fullName>
    </recommendedName>
</protein>
<dbReference type="InterPro" id="IPR032707">
    <property type="entry name" value="MYCBPAP"/>
</dbReference>
<dbReference type="Pfam" id="PF14646">
    <property type="entry name" value="MYCBPAP"/>
    <property type="match status" value="1"/>
</dbReference>
<evidence type="ECO:0008006" key="4">
    <source>
        <dbReference type="Google" id="ProtNLM"/>
    </source>
</evidence>
<feature type="region of interest" description="Disordered" evidence="1">
    <location>
        <begin position="544"/>
        <end position="570"/>
    </location>
</feature>
<comment type="caution">
    <text evidence="2">The sequence shown here is derived from an EMBL/GenBank/DDBJ whole genome shotgun (WGS) entry which is preliminary data.</text>
</comment>
<dbReference type="Proteomes" id="UP001258017">
    <property type="component" value="Unassembled WGS sequence"/>
</dbReference>
<evidence type="ECO:0000313" key="2">
    <source>
        <dbReference type="EMBL" id="KAK2588628.1"/>
    </source>
</evidence>
<gene>
    <name evidence="2" type="ORF">KPH14_006396</name>
</gene>
<sequence>MDYARKIGKEKDNKRWLQKPVTMVTLSDGNICSNVEPKVEDRRLENWKKWLAERRKVSRRIKSITGREQTDQLINSCEKVRSVIEMKTLMEHASIPVPVIPDKYRGGPEFWNIPESLPNHGDTRLPEITAVPTKRELNLPPDLTYVAIPLLIEQEKDLRGISSRETAWERSSYLRQREKELHEEIELLMPKKPETRELIIRGKTFEEPKKEPRIPVITIWAPEEEESPDHPDLTMILKIQDREIVCKNNLPLSDQENQEPIEWSLKFQGIVDQRTEEKIILENKGNTVIHYHWRNSNFRSNSLSFQRHVSPFYFNKTDGMILQGQIVELKIWYLPRSINVFTESWRLFTDPKICHSPLIFRFWGCADQVADESSSFPITLEIDRYLDRCIRDSVIREIVQTIMANVDHKKPPEPAYGSLFLESEIFRTKNPYHFYHPNLILELRKLYREVVDKSAPSWSLSLYDLREILLLIKTPERRQQMLLRFTDLWKECSKPTLNSTFVYDQKHAAVYNLLCSFANSLEIESEFVMASCIIKEDKESSSAADTSWHPSVKSLKQRKESKKGSDDSLSTRAAESFAGGFFQEDSDDQPYREMLFVRLYDILCETIERIGATIDSLNRLAGTDKLL</sequence>
<dbReference type="EMBL" id="JAIFRP010000003">
    <property type="protein sequence ID" value="KAK2588628.1"/>
    <property type="molecule type" value="Genomic_DNA"/>
</dbReference>
<organism evidence="2 3">
    <name type="scientific">Odynerus spinipes</name>
    <dbReference type="NCBI Taxonomy" id="1348599"/>
    <lineage>
        <taxon>Eukaryota</taxon>
        <taxon>Metazoa</taxon>
        <taxon>Ecdysozoa</taxon>
        <taxon>Arthropoda</taxon>
        <taxon>Hexapoda</taxon>
        <taxon>Insecta</taxon>
        <taxon>Pterygota</taxon>
        <taxon>Neoptera</taxon>
        <taxon>Endopterygota</taxon>
        <taxon>Hymenoptera</taxon>
        <taxon>Apocrita</taxon>
        <taxon>Aculeata</taxon>
        <taxon>Vespoidea</taxon>
        <taxon>Vespidae</taxon>
        <taxon>Eumeninae</taxon>
        <taxon>Odynerus</taxon>
    </lineage>
</organism>
<name>A0AAD9RZT0_9HYME</name>
<dbReference type="PANTHER" id="PTHR48421:SF1">
    <property type="entry name" value="MYCBP-ASSOCIATED PROTEIN"/>
    <property type="match status" value="1"/>
</dbReference>
<reference evidence="2" key="1">
    <citation type="submission" date="2021-08" db="EMBL/GenBank/DDBJ databases">
        <authorList>
            <person name="Misof B."/>
            <person name="Oliver O."/>
            <person name="Podsiadlowski L."/>
            <person name="Donath A."/>
            <person name="Peters R."/>
            <person name="Mayer C."/>
            <person name="Rust J."/>
            <person name="Gunkel S."/>
            <person name="Lesny P."/>
            <person name="Martin S."/>
            <person name="Oeyen J.P."/>
            <person name="Petersen M."/>
            <person name="Panagiotis P."/>
            <person name="Wilbrandt J."/>
            <person name="Tanja T."/>
        </authorList>
    </citation>
    <scope>NUCLEOTIDE SEQUENCE</scope>
    <source>
        <strain evidence="2">GBR_01_08_01A</strain>
        <tissue evidence="2">Thorax + abdomen</tissue>
    </source>
</reference>
<keyword evidence="3" id="KW-1185">Reference proteome</keyword>
<dbReference type="PANTHER" id="PTHR48421">
    <property type="entry name" value="MYCBP-ASSOCIATED PROTEIN"/>
    <property type="match status" value="1"/>
</dbReference>
<reference evidence="2" key="2">
    <citation type="journal article" date="2023" name="Commun. Biol.">
        <title>Intrasexual cuticular hydrocarbon dimorphism in a wasp sheds light on hydrocarbon biosynthesis genes in Hymenoptera.</title>
        <authorList>
            <person name="Moris V.C."/>
            <person name="Podsiadlowski L."/>
            <person name="Martin S."/>
            <person name="Oeyen J.P."/>
            <person name="Donath A."/>
            <person name="Petersen M."/>
            <person name="Wilbrandt J."/>
            <person name="Misof B."/>
            <person name="Liedtke D."/>
            <person name="Thamm M."/>
            <person name="Scheiner R."/>
            <person name="Schmitt T."/>
            <person name="Niehuis O."/>
        </authorList>
    </citation>
    <scope>NUCLEOTIDE SEQUENCE</scope>
    <source>
        <strain evidence="2">GBR_01_08_01A</strain>
    </source>
</reference>
<evidence type="ECO:0000256" key="1">
    <source>
        <dbReference type="SAM" id="MobiDB-lite"/>
    </source>
</evidence>
<dbReference type="AlphaFoldDB" id="A0AAD9RZT0"/>
<proteinExistence type="predicted"/>